<comment type="caution">
    <text evidence="2">The sequence shown here is derived from an EMBL/GenBank/DDBJ whole genome shotgun (WGS) entry which is preliminary data.</text>
</comment>
<keyword evidence="1" id="KW-0472">Membrane</keyword>
<protein>
    <recommendedName>
        <fullName evidence="3">DUF5808 domain-containing protein</fullName>
    </recommendedName>
</protein>
<evidence type="ECO:0000313" key="2">
    <source>
        <dbReference type="EMBL" id="HGW95100.1"/>
    </source>
</evidence>
<dbReference type="EMBL" id="DSRD01000783">
    <property type="protein sequence ID" value="HGW95100.1"/>
    <property type="molecule type" value="Genomic_DNA"/>
</dbReference>
<sequence length="76" mass="8600">MNKVELRRLWEDEQHWGHGSLGGYFCKQDPRLFVPKRRLFGGTLNLAHALAIPILTGIIVMLVLLVMLVAFSCPVL</sequence>
<reference evidence="2" key="1">
    <citation type="journal article" date="2020" name="mSystems">
        <title>Genome- and Community-Level Interaction Insights into Carbon Utilization and Element Cycling Functions of Hydrothermarchaeota in Hydrothermal Sediment.</title>
        <authorList>
            <person name="Zhou Z."/>
            <person name="Liu Y."/>
            <person name="Xu W."/>
            <person name="Pan J."/>
            <person name="Luo Z.H."/>
            <person name="Li M."/>
        </authorList>
    </citation>
    <scope>NUCLEOTIDE SEQUENCE [LARGE SCALE GENOMIC DNA]</scope>
    <source>
        <strain evidence="2">SpSt-402</strain>
    </source>
</reference>
<feature type="transmembrane region" description="Helical" evidence="1">
    <location>
        <begin position="46"/>
        <end position="71"/>
    </location>
</feature>
<keyword evidence="1" id="KW-1133">Transmembrane helix</keyword>
<keyword evidence="1" id="KW-0812">Transmembrane</keyword>
<evidence type="ECO:0008006" key="3">
    <source>
        <dbReference type="Google" id="ProtNLM"/>
    </source>
</evidence>
<name>A0A832H316_9CYAN</name>
<evidence type="ECO:0000256" key="1">
    <source>
        <dbReference type="SAM" id="Phobius"/>
    </source>
</evidence>
<organism evidence="2">
    <name type="scientific">Oscillatoriales cyanobacterium SpSt-402</name>
    <dbReference type="NCBI Taxonomy" id="2282168"/>
    <lineage>
        <taxon>Bacteria</taxon>
        <taxon>Bacillati</taxon>
        <taxon>Cyanobacteriota</taxon>
        <taxon>Cyanophyceae</taxon>
        <taxon>Oscillatoriophycideae</taxon>
        <taxon>Oscillatoriales</taxon>
    </lineage>
</organism>
<dbReference type="AlphaFoldDB" id="A0A832H316"/>
<accession>A0A832H316</accession>
<proteinExistence type="predicted"/>
<gene>
    <name evidence="2" type="ORF">ENR47_12590</name>
</gene>